<name>G3HIM8_CRIGR</name>
<evidence type="ECO:0000313" key="2">
    <source>
        <dbReference type="Proteomes" id="UP000001075"/>
    </source>
</evidence>
<protein>
    <submittedName>
        <fullName evidence="1">Uncharacterized protein</fullName>
    </submittedName>
</protein>
<dbReference type="InParanoid" id="G3HIM8"/>
<organism evidence="1 2">
    <name type="scientific">Cricetulus griseus</name>
    <name type="common">Chinese hamster</name>
    <name type="synonym">Cricetulus barabensis griseus</name>
    <dbReference type="NCBI Taxonomy" id="10029"/>
    <lineage>
        <taxon>Eukaryota</taxon>
        <taxon>Metazoa</taxon>
        <taxon>Chordata</taxon>
        <taxon>Craniata</taxon>
        <taxon>Vertebrata</taxon>
        <taxon>Euteleostomi</taxon>
        <taxon>Mammalia</taxon>
        <taxon>Eutheria</taxon>
        <taxon>Euarchontoglires</taxon>
        <taxon>Glires</taxon>
        <taxon>Rodentia</taxon>
        <taxon>Myomorpha</taxon>
        <taxon>Muroidea</taxon>
        <taxon>Cricetidae</taxon>
        <taxon>Cricetinae</taxon>
        <taxon>Cricetulus</taxon>
    </lineage>
</organism>
<dbReference type="EMBL" id="JH000406">
    <property type="protein sequence ID" value="EGW12215.1"/>
    <property type="molecule type" value="Genomic_DNA"/>
</dbReference>
<sequence>MWTPAPPGFSCLPVPFILARAPVPLLRPKETCVSLPLDTEIKEEPGFASAKVVWR</sequence>
<proteinExistence type="predicted"/>
<dbReference type="Proteomes" id="UP000001075">
    <property type="component" value="Unassembled WGS sequence"/>
</dbReference>
<dbReference type="AlphaFoldDB" id="G3HIM8"/>
<gene>
    <name evidence="1" type="ORF">I79_010502</name>
</gene>
<reference evidence="2" key="1">
    <citation type="journal article" date="2011" name="Nat. Biotechnol.">
        <title>The genomic sequence of the Chinese hamster ovary (CHO)-K1 cell line.</title>
        <authorList>
            <person name="Xu X."/>
            <person name="Nagarajan H."/>
            <person name="Lewis N.E."/>
            <person name="Pan S."/>
            <person name="Cai Z."/>
            <person name="Liu X."/>
            <person name="Chen W."/>
            <person name="Xie M."/>
            <person name="Wang W."/>
            <person name="Hammond S."/>
            <person name="Andersen M.R."/>
            <person name="Neff N."/>
            <person name="Passarelli B."/>
            <person name="Koh W."/>
            <person name="Fan H.C."/>
            <person name="Wang J."/>
            <person name="Gui Y."/>
            <person name="Lee K.H."/>
            <person name="Betenbaugh M.J."/>
            <person name="Quake S.R."/>
            <person name="Famili I."/>
            <person name="Palsson B.O."/>
            <person name="Wang J."/>
        </authorList>
    </citation>
    <scope>NUCLEOTIDE SEQUENCE [LARGE SCALE GENOMIC DNA]</scope>
    <source>
        <strain evidence="2">CHO K1 cell line</strain>
    </source>
</reference>
<evidence type="ECO:0000313" key="1">
    <source>
        <dbReference type="EMBL" id="EGW12215.1"/>
    </source>
</evidence>
<accession>G3HIM8</accession>